<dbReference type="InterPro" id="IPR032466">
    <property type="entry name" value="Metal_Hydrolase"/>
</dbReference>
<evidence type="ECO:0000259" key="2">
    <source>
        <dbReference type="Pfam" id="PF04909"/>
    </source>
</evidence>
<name>A0ABS1WZY5_9GAMM</name>
<dbReference type="Gene3D" id="3.20.20.140">
    <property type="entry name" value="Metal-dependent hydrolases"/>
    <property type="match status" value="1"/>
</dbReference>
<evidence type="ECO:0000256" key="1">
    <source>
        <dbReference type="ARBA" id="ARBA00023239"/>
    </source>
</evidence>
<dbReference type="CDD" id="cd01292">
    <property type="entry name" value="metallo-dependent_hydrolases"/>
    <property type="match status" value="1"/>
</dbReference>
<evidence type="ECO:0000313" key="4">
    <source>
        <dbReference type="Proteomes" id="UP000661077"/>
    </source>
</evidence>
<dbReference type="InterPro" id="IPR032465">
    <property type="entry name" value="ACMSD"/>
</dbReference>
<gene>
    <name evidence="3" type="ORF">JM946_17595</name>
</gene>
<evidence type="ECO:0000313" key="3">
    <source>
        <dbReference type="EMBL" id="MBM0106546.1"/>
    </source>
</evidence>
<dbReference type="PANTHER" id="PTHR21240:SF19">
    <property type="entry name" value="CATALYTIC_ HYDROLASE"/>
    <property type="match status" value="1"/>
</dbReference>
<dbReference type="PANTHER" id="PTHR21240">
    <property type="entry name" value="2-AMINO-3-CARBOXYLMUCONATE-6-SEMIALDEHYDE DECARBOXYLASE"/>
    <property type="match status" value="1"/>
</dbReference>
<accession>A0ABS1WZY5</accession>
<feature type="domain" description="Amidohydrolase-related" evidence="2">
    <location>
        <begin position="53"/>
        <end position="251"/>
    </location>
</feature>
<sequence length="294" mass="33173">MPREFFAGVAANMARSSAFQGVPVSVDKITQMLWLQHEDHMGDKLVAQMDEAGIARAVLLVPDFTYVFKSPIDIESIARQHVTVRERHPDRFWVFQGVDPRWGKEGFDLFERAVTEFGFEGLKLYPPCGFSPSSEIVFPLYEICRRHRLPVLVHTGPTSPTLDFTFADPYLIDKAAREFPEVNFILGHGGVNLVEQAKLMCKYRPNVYLDISPFPVVLCDGGWPQHLTSLFAQGLNHKIVFGTDWPVHSLQTGVRPLMDELFSERGPLRALEQRSIDGIFGRSIAELVGKPYGN</sequence>
<comment type="caution">
    <text evidence="3">The sequence shown here is derived from an EMBL/GenBank/DDBJ whole genome shotgun (WGS) entry which is preliminary data.</text>
</comment>
<protein>
    <submittedName>
        <fullName evidence="3">Amidohydrolase</fullName>
    </submittedName>
</protein>
<dbReference type="SUPFAM" id="SSF51556">
    <property type="entry name" value="Metallo-dependent hydrolases"/>
    <property type="match status" value="1"/>
</dbReference>
<reference evidence="3 4" key="1">
    <citation type="journal article" date="2021" name="Int. J. Syst. Evol. Microbiol.">
        <title>Steroidobacter gossypii sp. nov., isolated from soil of cotton cropping field.</title>
        <authorList>
            <person name="Huang R."/>
            <person name="Yang S."/>
            <person name="Zhen C."/>
            <person name="Liu W."/>
        </authorList>
    </citation>
    <scope>NUCLEOTIDE SEQUENCE [LARGE SCALE GENOMIC DNA]</scope>
    <source>
        <strain evidence="3 4">S1-65</strain>
    </source>
</reference>
<dbReference type="EMBL" id="JAEVLS010000004">
    <property type="protein sequence ID" value="MBM0106546.1"/>
    <property type="molecule type" value="Genomic_DNA"/>
</dbReference>
<dbReference type="Pfam" id="PF04909">
    <property type="entry name" value="Amidohydro_2"/>
    <property type="match status" value="1"/>
</dbReference>
<dbReference type="Proteomes" id="UP000661077">
    <property type="component" value="Unassembled WGS sequence"/>
</dbReference>
<keyword evidence="1" id="KW-0456">Lyase</keyword>
<keyword evidence="4" id="KW-1185">Reference proteome</keyword>
<proteinExistence type="predicted"/>
<dbReference type="InterPro" id="IPR006680">
    <property type="entry name" value="Amidohydro-rel"/>
</dbReference>
<organism evidence="3 4">
    <name type="scientific">Steroidobacter gossypii</name>
    <dbReference type="NCBI Taxonomy" id="2805490"/>
    <lineage>
        <taxon>Bacteria</taxon>
        <taxon>Pseudomonadati</taxon>
        <taxon>Pseudomonadota</taxon>
        <taxon>Gammaproteobacteria</taxon>
        <taxon>Steroidobacterales</taxon>
        <taxon>Steroidobacteraceae</taxon>
        <taxon>Steroidobacter</taxon>
    </lineage>
</organism>